<dbReference type="RefSeq" id="XP_065673569.1">
    <property type="nucleotide sequence ID" value="XM_065817497.1"/>
</dbReference>
<proteinExistence type="predicted"/>
<gene>
    <name evidence="3" type="primary">LOC124819281</name>
</gene>
<dbReference type="GeneID" id="124819281"/>
<name>A0ABM4DGK0_HYDVU</name>
<organism evidence="2 3">
    <name type="scientific">Hydra vulgaris</name>
    <name type="common">Hydra</name>
    <name type="synonym">Hydra attenuata</name>
    <dbReference type="NCBI Taxonomy" id="6087"/>
    <lineage>
        <taxon>Eukaryota</taxon>
        <taxon>Metazoa</taxon>
        <taxon>Cnidaria</taxon>
        <taxon>Hydrozoa</taxon>
        <taxon>Hydroidolina</taxon>
        <taxon>Anthoathecata</taxon>
        <taxon>Aplanulata</taxon>
        <taxon>Hydridae</taxon>
        <taxon>Hydra</taxon>
    </lineage>
</organism>
<accession>A0ABM4DGK0</accession>
<feature type="chain" id="PRO_5046568370" evidence="1">
    <location>
        <begin position="17"/>
        <end position="329"/>
    </location>
</feature>
<evidence type="ECO:0000256" key="1">
    <source>
        <dbReference type="SAM" id="SignalP"/>
    </source>
</evidence>
<evidence type="ECO:0000313" key="3">
    <source>
        <dbReference type="RefSeq" id="XP_065673569.1"/>
    </source>
</evidence>
<protein>
    <submittedName>
        <fullName evidence="3">Uncharacterized protein LOC124819281 isoform X3</fullName>
    </submittedName>
</protein>
<evidence type="ECO:0000313" key="2">
    <source>
        <dbReference type="Proteomes" id="UP001652625"/>
    </source>
</evidence>
<sequence length="329" mass="36413">MLAVVVILGIFLHTTAFPQNDQQPISSSFQAASDSLVRVVEIADKEVADIMIKMAKKTGDLYKELIPLLSHLNLNGKTVSVNNVDVTFNKEITQAQFQKFFDQLMKTLKSLENLQVADTIDFVDLAKKVQEGFLKAIATPFSYSDASWLETKNKILDAFKNANAIVRNSVVQLLDRYHNRLDLLADKLGELINLLPINTEVWINIRNKVHNIIDKLKNKITPAAISKIESAEKTAELDFTSAIVEINKDQPIVKRAISDIWAKVQSAVGKLGGAIKDATMKVIEQTKPQVMDALQNLKRIVIDAAKNIVIEVSGAIVKVIVGELTALSD</sequence>
<reference evidence="3" key="1">
    <citation type="submission" date="2025-08" db="UniProtKB">
        <authorList>
            <consortium name="RefSeq"/>
        </authorList>
    </citation>
    <scope>IDENTIFICATION</scope>
</reference>
<keyword evidence="2" id="KW-1185">Reference proteome</keyword>
<dbReference type="Proteomes" id="UP001652625">
    <property type="component" value="Chromosome 14"/>
</dbReference>
<feature type="signal peptide" evidence="1">
    <location>
        <begin position="1"/>
        <end position="16"/>
    </location>
</feature>
<keyword evidence="1" id="KW-0732">Signal</keyword>